<feature type="domain" description="Lipoprotein LpqB C-terminal" evidence="2">
    <location>
        <begin position="339"/>
        <end position="528"/>
    </location>
</feature>
<organism evidence="3 4">
    <name type="scientific">Paractinoplanes hotanensis</name>
    <dbReference type="NCBI Taxonomy" id="2906497"/>
    <lineage>
        <taxon>Bacteria</taxon>
        <taxon>Bacillati</taxon>
        <taxon>Actinomycetota</taxon>
        <taxon>Actinomycetes</taxon>
        <taxon>Micromonosporales</taxon>
        <taxon>Micromonosporaceae</taxon>
        <taxon>Paractinoplanes</taxon>
    </lineage>
</organism>
<dbReference type="InterPro" id="IPR018910">
    <property type="entry name" value="LpqB_C"/>
</dbReference>
<dbReference type="Proteomes" id="UP001523216">
    <property type="component" value="Unassembled WGS sequence"/>
</dbReference>
<reference evidence="3 4" key="1">
    <citation type="submission" date="2022-06" db="EMBL/GenBank/DDBJ databases">
        <title>Actinoplanes abujensis sp. nov., isolated from Nigerian arid soil.</title>
        <authorList>
            <person name="Ding P."/>
        </authorList>
    </citation>
    <scope>NUCLEOTIDE SEQUENCE [LARGE SCALE GENOMIC DNA]</scope>
    <source>
        <strain evidence="4">TRM88002</strain>
    </source>
</reference>
<comment type="caution">
    <text evidence="3">The sequence shown here is derived from an EMBL/GenBank/DDBJ whole genome shotgun (WGS) entry which is preliminary data.</text>
</comment>
<dbReference type="RefSeq" id="WP_251799847.1">
    <property type="nucleotide sequence ID" value="NZ_JAMQOL010000028.1"/>
</dbReference>
<evidence type="ECO:0000256" key="1">
    <source>
        <dbReference type="SAM" id="MobiDB-lite"/>
    </source>
</evidence>
<dbReference type="Pfam" id="PF10647">
    <property type="entry name" value="Gmad1"/>
    <property type="match status" value="1"/>
</dbReference>
<keyword evidence="4" id="KW-1185">Reference proteome</keyword>
<dbReference type="EMBL" id="JAMQOL010000028">
    <property type="protein sequence ID" value="MCM4080038.1"/>
    <property type="molecule type" value="Genomic_DNA"/>
</dbReference>
<dbReference type="InterPro" id="IPR015943">
    <property type="entry name" value="WD40/YVTN_repeat-like_dom_sf"/>
</dbReference>
<evidence type="ECO:0000313" key="3">
    <source>
        <dbReference type="EMBL" id="MCM4080038.1"/>
    </source>
</evidence>
<proteinExistence type="predicted"/>
<sequence length="604" mass="64479">MRRLLCTVAVVATMLAGGCGIPAESDVTILGDGPPSGVSVDDDGSPPVQYARQDTTDLEEFADNYLEAAAGDPETALNRVKAFQAPELANRFPTGNDIKVIRETERPLYSPGDSEITFIVQVVGTLRANGVLQPADTTSSPTRYKLRIGEIAGEDGLFVLNAPQAMLMTDETLNLFYQRRTIYWWNNENTALVPDLRYMPRSVPTVQQPTTILGWLTGAPAPWLSDAVNSLPTGTQAADNVPAITNDTLEIRLNDKAVPQGADPEALDRLRRQLQWSMQPVPRTISIAIGRNEPVPVTDGEFFESNRAYRLDEDPERFAILGGGIRRLKGSPRADEDVPVIKPAANRDIASAAISASPTRAYIAVVTGPEGQRRLRVADAPLGEQADITEVVGLSGRLGTPVWAQLPAGGESTRTIGLITMNGHVYAFGGAGSRAQRVEWQGDPGPVTALSVAPDGHRVAVVSGGRLYRAALNTSGDGITLGLPEQVLPPTLKVVTAVAWSSEDYLVVAGARRDNRYAVLDVTVDGALSTVRLDDIGAERVTFLSAYPSNPVNGTERSSSESYVAGGEAWDVLSAPDRITSSRLAGPPVPAQSDAVPTAPFFLD</sequence>
<dbReference type="PROSITE" id="PS51257">
    <property type="entry name" value="PROKAR_LIPOPROTEIN"/>
    <property type="match status" value="1"/>
</dbReference>
<protein>
    <submittedName>
        <fullName evidence="3">LpqB family beta-propeller domain-containing protein</fullName>
    </submittedName>
</protein>
<dbReference type="Gene3D" id="2.130.10.10">
    <property type="entry name" value="YVTN repeat-like/Quinoprotein amine dehydrogenase"/>
    <property type="match status" value="1"/>
</dbReference>
<evidence type="ECO:0000313" key="4">
    <source>
        <dbReference type="Proteomes" id="UP001523216"/>
    </source>
</evidence>
<feature type="region of interest" description="Disordered" evidence="1">
    <location>
        <begin position="581"/>
        <end position="604"/>
    </location>
</feature>
<dbReference type="InterPro" id="IPR011044">
    <property type="entry name" value="Quino_amine_DH_bsu"/>
</dbReference>
<accession>A0ABT0Y1Z2</accession>
<dbReference type="SUPFAM" id="SSF50969">
    <property type="entry name" value="YVTN repeat-like/Quinoprotein amine dehydrogenase"/>
    <property type="match status" value="1"/>
</dbReference>
<evidence type="ECO:0000259" key="2">
    <source>
        <dbReference type="Pfam" id="PF10647"/>
    </source>
</evidence>
<name>A0ABT0Y1Z2_9ACTN</name>
<gene>
    <name evidence="3" type="ORF">LXN57_20880</name>
</gene>